<gene>
    <name evidence="4" type="ORF">N177_1008</name>
</gene>
<feature type="transmembrane region" description="Helical" evidence="1">
    <location>
        <begin position="321"/>
        <end position="344"/>
    </location>
</feature>
<feature type="transmembrane region" description="Helical" evidence="1">
    <location>
        <begin position="541"/>
        <end position="562"/>
    </location>
</feature>
<keyword evidence="1" id="KW-1133">Transmembrane helix</keyword>
<dbReference type="EMBL" id="AWXZ01000016">
    <property type="protein sequence ID" value="ESR26149.1"/>
    <property type="molecule type" value="Genomic_DNA"/>
</dbReference>
<evidence type="ECO:0000259" key="3">
    <source>
        <dbReference type="Pfam" id="PF07331"/>
    </source>
</evidence>
<evidence type="ECO:0000313" key="4">
    <source>
        <dbReference type="EMBL" id="ESR26149.1"/>
    </source>
</evidence>
<dbReference type="InterPro" id="IPR009936">
    <property type="entry name" value="DUF1468"/>
</dbReference>
<feature type="transmembrane region" description="Helical" evidence="1">
    <location>
        <begin position="108"/>
        <end position="131"/>
    </location>
</feature>
<feature type="transmembrane region" description="Helical" evidence="1">
    <location>
        <begin position="356"/>
        <end position="378"/>
    </location>
</feature>
<dbReference type="RefSeq" id="WP_023431153.1">
    <property type="nucleotide sequence ID" value="NZ_AWXZ01000016.1"/>
</dbReference>
<accession>V4RLF5</accession>
<keyword evidence="5" id="KW-1185">Reference proteome</keyword>
<organism evidence="4 5">
    <name type="scientific">Lutibaculum baratangense AMV1</name>
    <dbReference type="NCBI Taxonomy" id="631454"/>
    <lineage>
        <taxon>Bacteria</taxon>
        <taxon>Pseudomonadati</taxon>
        <taxon>Pseudomonadota</taxon>
        <taxon>Alphaproteobacteria</taxon>
        <taxon>Hyphomicrobiales</taxon>
        <taxon>Tepidamorphaceae</taxon>
        <taxon>Lutibaculum</taxon>
    </lineage>
</organism>
<dbReference type="PANTHER" id="PTHR35342">
    <property type="entry name" value="TRICARBOXYLIC TRANSPORT PROTEIN"/>
    <property type="match status" value="1"/>
</dbReference>
<dbReference type="Pfam" id="PF01970">
    <property type="entry name" value="TctA"/>
    <property type="match status" value="1"/>
</dbReference>
<feature type="transmembrane region" description="Helical" evidence="1">
    <location>
        <begin position="197"/>
        <end position="219"/>
    </location>
</feature>
<dbReference type="PATRIC" id="fig|631454.5.peg.994"/>
<name>V4RLF5_9HYPH</name>
<evidence type="ECO:0000259" key="2">
    <source>
        <dbReference type="Pfam" id="PF01970"/>
    </source>
</evidence>
<dbReference type="PANTHER" id="PTHR35342:SF5">
    <property type="entry name" value="TRICARBOXYLIC TRANSPORT PROTEIN"/>
    <property type="match status" value="1"/>
</dbReference>
<sequence length="664" mass="70158">MLAEAAVQALGIIMEPSRLVFVMLGTVLGLMIGVIPGIGGLVGLALLLPFTFAMDPYTALAFLVGVQSVTTTSDTIPAVLFGVPGTVGSAATVLDGHPMAKRGEAGRAYGAAFTASVLGGLFGALLLALSVPILRPFVLAVGTPELLAVCLLGLTLIVSLSQGALFKGLAAAAVGLLLSTVGDEPQTGIQRWTFDTFYLWDGISLVPLALGLFAVPEIIDLAASKRSISQTDTRTDRWQQLEGAKDVLRNWWLVIRCSSIGSILGSIPGLGSSIIDWVAYGYAARSVKGASETFGKGDVRGVIASESANNAKEGGALVPTLAFGVPGSASMALLLGAFLIHGIAPGPNMLGKDLDVTFTLIWTVALANILGAGICFAFAGQFAKIASIRAGLLVPLIFGLMLIGAYQGAQSFPDLLVLGLFGSIGWAMKRLSWPRPPLILAFVLGGLIENYLFISQLRYGYAWMLQPVPFVILCLIAIALGKPLYDRFRRPRLAEGTVDPLRPHATGGLLAADIVMWACAAFVFLYALVSSNRWDIEARMMPQAVAVAGLIAVGLFALFRYLRRIPPIADDPAAPGAQLIKEGLWLAGLIAGVALVGMIPAIVIYAFAYMVVAGRTALWRALLITVLFGAGLYFLFHMTLHIPWPHSVLGDLVPQLRRMTGRLI</sequence>
<evidence type="ECO:0000313" key="5">
    <source>
        <dbReference type="Proteomes" id="UP000017819"/>
    </source>
</evidence>
<feature type="transmembrane region" description="Helical" evidence="1">
    <location>
        <begin position="438"/>
        <end position="457"/>
    </location>
</feature>
<reference evidence="4 5" key="1">
    <citation type="journal article" date="2014" name="Genome Announc.">
        <title>Draft Genome Sequence of Lutibaculum baratangense Strain AMV1T, Isolated from a Mud Volcano in Andamans, India.</title>
        <authorList>
            <person name="Singh A."/>
            <person name="Sreenivas A."/>
            <person name="Sathyanarayana Reddy G."/>
            <person name="Pinnaka A.K."/>
            <person name="Shivaji S."/>
        </authorList>
    </citation>
    <scope>NUCLEOTIDE SEQUENCE [LARGE SCALE GENOMIC DNA]</scope>
    <source>
        <strain evidence="4 5">AMV1</strain>
    </source>
</reference>
<dbReference type="InterPro" id="IPR002823">
    <property type="entry name" value="DUF112_TM"/>
</dbReference>
<feature type="transmembrane region" description="Helical" evidence="1">
    <location>
        <begin position="390"/>
        <end position="409"/>
    </location>
</feature>
<proteinExistence type="predicted"/>
<keyword evidence="1" id="KW-0472">Membrane</keyword>
<feature type="transmembrane region" description="Helical" evidence="1">
    <location>
        <begin position="617"/>
        <end position="636"/>
    </location>
</feature>
<feature type="transmembrane region" description="Helical" evidence="1">
    <location>
        <begin position="463"/>
        <end position="485"/>
    </location>
</feature>
<dbReference type="Pfam" id="PF07331">
    <property type="entry name" value="TctB"/>
    <property type="match status" value="1"/>
</dbReference>
<feature type="transmembrane region" description="Helical" evidence="1">
    <location>
        <begin position="583"/>
        <end position="611"/>
    </location>
</feature>
<evidence type="ECO:0000256" key="1">
    <source>
        <dbReference type="SAM" id="Phobius"/>
    </source>
</evidence>
<keyword evidence="1" id="KW-0812">Transmembrane</keyword>
<protein>
    <submittedName>
        <fullName evidence="4">Tricarboxylate transport membrane protein TctA</fullName>
    </submittedName>
</protein>
<feature type="transmembrane region" description="Helical" evidence="1">
    <location>
        <begin position="506"/>
        <end position="529"/>
    </location>
</feature>
<dbReference type="AlphaFoldDB" id="V4RLF5"/>
<feature type="domain" description="DUF112" evidence="2">
    <location>
        <begin position="19"/>
        <end position="440"/>
    </location>
</feature>
<dbReference type="OrthoDB" id="9806425at2"/>
<dbReference type="STRING" id="631454.N177_1008"/>
<feature type="domain" description="DUF1468" evidence="3">
    <location>
        <begin position="518"/>
        <end position="645"/>
    </location>
</feature>
<feature type="transmembrane region" description="Helical" evidence="1">
    <location>
        <begin position="137"/>
        <end position="157"/>
    </location>
</feature>
<feature type="transmembrane region" description="Helical" evidence="1">
    <location>
        <begin position="20"/>
        <end position="48"/>
    </location>
</feature>
<comment type="caution">
    <text evidence="4">The sequence shown here is derived from an EMBL/GenBank/DDBJ whole genome shotgun (WGS) entry which is preliminary data.</text>
</comment>
<dbReference type="Proteomes" id="UP000017819">
    <property type="component" value="Unassembled WGS sequence"/>
</dbReference>
<dbReference type="eggNOG" id="COG3333">
    <property type="taxonomic scope" value="Bacteria"/>
</dbReference>